<dbReference type="Gene3D" id="1.25.40.20">
    <property type="entry name" value="Ankyrin repeat-containing domain"/>
    <property type="match status" value="1"/>
</dbReference>
<feature type="repeat" description="ANK" evidence="1">
    <location>
        <begin position="85"/>
        <end position="117"/>
    </location>
</feature>
<dbReference type="InterPro" id="IPR002110">
    <property type="entry name" value="Ankyrin_rpt"/>
</dbReference>
<evidence type="ECO:0000313" key="3">
    <source>
        <dbReference type="Proteomes" id="UP000786811"/>
    </source>
</evidence>
<reference evidence="2" key="1">
    <citation type="submission" date="2021-04" db="EMBL/GenBank/DDBJ databases">
        <authorList>
            <person name="Chebbi M.A.C M."/>
        </authorList>
    </citation>
    <scope>NUCLEOTIDE SEQUENCE</scope>
</reference>
<proteinExistence type="predicted"/>
<dbReference type="SMART" id="SM00248">
    <property type="entry name" value="ANK"/>
    <property type="match status" value="2"/>
</dbReference>
<dbReference type="PROSITE" id="PS50088">
    <property type="entry name" value="ANK_REPEAT"/>
    <property type="match status" value="1"/>
</dbReference>
<dbReference type="OrthoDB" id="20872at2759"/>
<name>A0A8J2MFR7_COTCN</name>
<protein>
    <submittedName>
        <fullName evidence="2">Uncharacterized protein</fullName>
    </submittedName>
</protein>
<gene>
    <name evidence="2" type="ORF">HICCMSTLAB_LOCUS4911</name>
</gene>
<accession>A0A8J2MFR7</accession>
<sequence>MAAETSNMFSSKTIPKIRSKDINVTVVEEFLNQPDNKVNMIVSDLDLPFSNYTTLLCMAVQNSDEELIDYLIHRKADVNYNSPYGNQSPLFTAVVKGNTKLFKKLYHLGANIDLSSPKDSLM</sequence>
<dbReference type="Pfam" id="PF12796">
    <property type="entry name" value="Ank_2"/>
    <property type="match status" value="1"/>
</dbReference>
<dbReference type="PANTHER" id="PTHR24127:SF1">
    <property type="entry name" value="ANKYRIN REPEAT AND EF-HAND DOMAIN-CONTAINING PROTEIN 1"/>
    <property type="match status" value="1"/>
</dbReference>
<evidence type="ECO:0000313" key="2">
    <source>
        <dbReference type="EMBL" id="CAG5088613.1"/>
    </source>
</evidence>
<dbReference type="EMBL" id="CAJNRD030001119">
    <property type="protein sequence ID" value="CAG5088613.1"/>
    <property type="molecule type" value="Genomic_DNA"/>
</dbReference>
<dbReference type="Proteomes" id="UP000786811">
    <property type="component" value="Unassembled WGS sequence"/>
</dbReference>
<dbReference type="PANTHER" id="PTHR24127">
    <property type="entry name" value="ANKYRIN REPEAT AND EF-HAND DOMAIN-CONTAINING PROTEIN 1"/>
    <property type="match status" value="1"/>
</dbReference>
<organism evidence="2 3">
    <name type="scientific">Cotesia congregata</name>
    <name type="common">Parasitoid wasp</name>
    <name type="synonym">Apanteles congregatus</name>
    <dbReference type="NCBI Taxonomy" id="51543"/>
    <lineage>
        <taxon>Eukaryota</taxon>
        <taxon>Metazoa</taxon>
        <taxon>Ecdysozoa</taxon>
        <taxon>Arthropoda</taxon>
        <taxon>Hexapoda</taxon>
        <taxon>Insecta</taxon>
        <taxon>Pterygota</taxon>
        <taxon>Neoptera</taxon>
        <taxon>Endopterygota</taxon>
        <taxon>Hymenoptera</taxon>
        <taxon>Apocrita</taxon>
        <taxon>Ichneumonoidea</taxon>
        <taxon>Braconidae</taxon>
        <taxon>Microgastrinae</taxon>
        <taxon>Cotesia</taxon>
    </lineage>
</organism>
<dbReference type="InterPro" id="IPR036770">
    <property type="entry name" value="Ankyrin_rpt-contain_sf"/>
</dbReference>
<dbReference type="AlphaFoldDB" id="A0A8J2MFR7"/>
<evidence type="ECO:0000256" key="1">
    <source>
        <dbReference type="PROSITE-ProRule" id="PRU00023"/>
    </source>
</evidence>
<dbReference type="InterPro" id="IPR052801">
    <property type="entry name" value="Ankyrin-EF-hand"/>
</dbReference>
<keyword evidence="1" id="KW-0040">ANK repeat</keyword>
<comment type="caution">
    <text evidence="2">The sequence shown here is derived from an EMBL/GenBank/DDBJ whole genome shotgun (WGS) entry which is preliminary data.</text>
</comment>
<dbReference type="SUPFAM" id="SSF48403">
    <property type="entry name" value="Ankyrin repeat"/>
    <property type="match status" value="1"/>
</dbReference>
<keyword evidence="3" id="KW-1185">Reference proteome</keyword>